<evidence type="ECO:0000256" key="8">
    <source>
        <dbReference type="ARBA" id="ARBA00022786"/>
    </source>
</evidence>
<protein>
    <recommendedName>
        <fullName evidence="4">HECT-type E3 ubiquitin transferase</fullName>
        <ecNumber evidence="4">2.3.2.26</ecNumber>
    </recommendedName>
</protein>
<evidence type="ECO:0000313" key="12">
    <source>
        <dbReference type="EMBL" id="KFO20815.1"/>
    </source>
</evidence>
<dbReference type="PRINTS" id="PR00633">
    <property type="entry name" value="RCCNDNSATION"/>
</dbReference>
<dbReference type="InterPro" id="IPR000408">
    <property type="entry name" value="Reg_chr_condens"/>
</dbReference>
<proteinExistence type="predicted"/>
<dbReference type="Gene3D" id="3.30.2160.10">
    <property type="entry name" value="Hect, E3 ligase catalytic domain"/>
    <property type="match status" value="2"/>
</dbReference>
<dbReference type="SMART" id="SM00119">
    <property type="entry name" value="HECTc"/>
    <property type="match status" value="1"/>
</dbReference>
<dbReference type="InterPro" id="IPR009091">
    <property type="entry name" value="RCC1/BLIP-II"/>
</dbReference>
<dbReference type="Gene3D" id="3.30.2410.10">
    <property type="entry name" value="Hect, E3 ligase catalytic domain"/>
    <property type="match status" value="1"/>
</dbReference>
<sequence>MLCWGYWSLGQPGISTNLQGIVAEPQVCGFISDRSVKEVACGGNHSVFLLEDGEVYTCGLNTKGQLGHEREGNKPEQIGALADQHIIHVACGESHSLALSDRGQLFSWGAGSDGQLGLMTTEDSVAVPRLIQKLNQQTILQVSCGNWHCLALAADGQFFTWGKNSHGQLGLGKEFPSQASPQRVRSLEGIPLAQVAAGGAHSFALSLSGAVFGWGMNNAGQLGLSDEKDRESPCHVKLLRTQKVVYISCGEEHTAVLTKSGGVFTFGAGSCGQLGHDSMNDEINPRRVLELMGSEVTQIACGRQHTLAFVPSSGLIYAFGCGVRGQLGTGHTYNVKCPSPVKGYWAAHSGQLSARADRFKYHIVKQIFSGGDQTFVLCSKYENYSPAVDFRTVNQAHYTSLINDETLSVWRQKLSEHNNANTVNGVVQILSSAACWNGSFLEKKIDEHFKTSPKIPGIDLNSTRVLFEKLMNSQHSVILEQILNSFESCLIPQLSSSPPDVEAMRIYLILPEFPLLQDSKYYITLTIPLAMAILRLDTNPSKVLDNWWSQVCPKYFMKLVNLYKGAVLYLLRGRKTFLIPVLFNNYITAALQLLEKLYKVNLKVKHVEYDTFYIPEISSLVDIQEDYLMWFLHQAGMDAVTLCSYPFIFDAQAKTKMLQTDAELQMQVAVNGANLQNVFMLLTLEPLLARSPFLVLHVRRNNLVGDALRELSIHSDIDLKKPLKVIFDGEEAVDAGGVTKEFFLLLLKELLNPIYGMFTYYQDSNLLWFSDTCFVEHNWFHLIGITCGLAIYNSTVVDLHFPLALYKKLLNVKPGLEDLKELSPTEGRSLQELLDYPGEDVEETFCLNFTICRESYGVIEQKKLVPGGDKVAVCKDNRCYSGTSTSYLEFEDIIKWNRAISSSAISQVVSGASVGDYSHVMKTPLVLSVVTRQSRGHQQAKKLCLYVVGGCQTGRKLHVQALVFIYNGALSKKPYVLQNLQEQCSEVVQFNTVAHEKLDLQVLEEVKSNSSDFSFIDEEDDPLWQKGQEFVDAYVNYVFQISVHEWYTAFSSGFLKVCGGKVLELFQPSELRAMMVGNSNYNWEELEETAIYKGDYSASHPTVKLFWETFHEFPLEKKKKFLLFLTGSDRIPIYGMASLQIVIQSTASGEEYLPVAHTCYNLLDLPKYSSKEILSARLTQALDNYEGFSLA</sequence>
<comment type="subcellular location">
    <subcellularLocation>
        <location evidence="2">Cytoplasm</location>
    </subcellularLocation>
</comment>
<dbReference type="SUPFAM" id="SSF56204">
    <property type="entry name" value="Hect, E3 ligase catalytic domain"/>
    <property type="match status" value="2"/>
</dbReference>
<reference evidence="12 13" key="1">
    <citation type="submission" date="2013-11" db="EMBL/GenBank/DDBJ databases">
        <title>The Damaraland mole rat (Fukomys damarensis) genome and evolution of African mole rats.</title>
        <authorList>
            <person name="Gladyshev V.N."/>
            <person name="Fang X."/>
        </authorList>
    </citation>
    <scope>NUCLEOTIDE SEQUENCE [LARGE SCALE GENOMIC DNA]</scope>
    <source>
        <tissue evidence="12">Liver</tissue>
    </source>
</reference>
<feature type="repeat" description="RCC1" evidence="10">
    <location>
        <begin position="53"/>
        <end position="102"/>
    </location>
</feature>
<keyword evidence="5" id="KW-0963">Cytoplasm</keyword>
<dbReference type="GO" id="GO:0061630">
    <property type="term" value="F:ubiquitin protein ligase activity"/>
    <property type="evidence" value="ECO:0007669"/>
    <property type="project" value="UniProtKB-EC"/>
</dbReference>
<comment type="pathway">
    <text evidence="3">Protein modification; protein ubiquitination.</text>
</comment>
<dbReference type="FunFam" id="3.30.2410.10:FF:000003">
    <property type="entry name" value="probable E3 ubiquitin-protein ligase HERC4 isoform X1"/>
    <property type="match status" value="1"/>
</dbReference>
<feature type="repeat" description="RCC1" evidence="10">
    <location>
        <begin position="156"/>
        <end position="208"/>
    </location>
</feature>
<keyword evidence="6" id="KW-0808">Transferase</keyword>
<dbReference type="AlphaFoldDB" id="A0A091CTE8"/>
<keyword evidence="8 9" id="KW-0833">Ubl conjugation pathway</keyword>
<dbReference type="GO" id="GO:0005737">
    <property type="term" value="C:cytoplasm"/>
    <property type="evidence" value="ECO:0007669"/>
    <property type="project" value="UniProtKB-SubCell"/>
</dbReference>
<dbReference type="SUPFAM" id="SSF50985">
    <property type="entry name" value="RCC1/BLIP-II"/>
    <property type="match status" value="1"/>
</dbReference>
<feature type="repeat" description="RCC1" evidence="10">
    <location>
        <begin position="103"/>
        <end position="155"/>
    </location>
</feature>
<evidence type="ECO:0000256" key="5">
    <source>
        <dbReference type="ARBA" id="ARBA00022490"/>
    </source>
</evidence>
<dbReference type="InterPro" id="IPR057951">
    <property type="entry name" value="CPSF6/7_RSLD_N"/>
</dbReference>
<dbReference type="Proteomes" id="UP000028990">
    <property type="component" value="Unassembled WGS sequence"/>
</dbReference>
<keyword evidence="7" id="KW-0677">Repeat</keyword>
<feature type="repeat" description="RCC1" evidence="10">
    <location>
        <begin position="261"/>
        <end position="312"/>
    </location>
</feature>
<dbReference type="PANTHER" id="PTHR45622:SF18">
    <property type="entry name" value="E3 UBIQUITIN-PROTEIN LIGASE HERC3-RELATED"/>
    <property type="match status" value="1"/>
</dbReference>
<feature type="domain" description="HECT" evidence="11">
    <location>
        <begin position="715"/>
        <end position="1191"/>
    </location>
</feature>
<dbReference type="CDD" id="cd00078">
    <property type="entry name" value="HECTc"/>
    <property type="match status" value="1"/>
</dbReference>
<feature type="repeat" description="RCC1" evidence="10">
    <location>
        <begin position="314"/>
        <end position="380"/>
    </location>
</feature>
<dbReference type="Gene3D" id="2.130.10.30">
    <property type="entry name" value="Regulator of chromosome condensation 1/beta-lactamase-inhibitor protein II"/>
    <property type="match status" value="2"/>
</dbReference>
<evidence type="ECO:0000256" key="1">
    <source>
        <dbReference type="ARBA" id="ARBA00000885"/>
    </source>
</evidence>
<dbReference type="PANTHER" id="PTHR45622">
    <property type="entry name" value="UBIQUITIN-PROTEIN LIGASE E3A-RELATED"/>
    <property type="match status" value="1"/>
</dbReference>
<organism evidence="12 13">
    <name type="scientific">Fukomys damarensis</name>
    <name type="common">Damaraland mole rat</name>
    <name type="synonym">Cryptomys damarensis</name>
    <dbReference type="NCBI Taxonomy" id="885580"/>
    <lineage>
        <taxon>Eukaryota</taxon>
        <taxon>Metazoa</taxon>
        <taxon>Chordata</taxon>
        <taxon>Craniata</taxon>
        <taxon>Vertebrata</taxon>
        <taxon>Euteleostomi</taxon>
        <taxon>Mammalia</taxon>
        <taxon>Eutheria</taxon>
        <taxon>Euarchontoglires</taxon>
        <taxon>Glires</taxon>
        <taxon>Rodentia</taxon>
        <taxon>Hystricomorpha</taxon>
        <taxon>Bathyergidae</taxon>
        <taxon>Fukomys</taxon>
    </lineage>
</organism>
<evidence type="ECO:0000256" key="10">
    <source>
        <dbReference type="PROSITE-ProRule" id="PRU00235"/>
    </source>
</evidence>
<dbReference type="EC" id="2.3.2.26" evidence="4"/>
<evidence type="ECO:0000313" key="13">
    <source>
        <dbReference type="Proteomes" id="UP000028990"/>
    </source>
</evidence>
<dbReference type="FunFam" id="2.130.10.30:FF:000012">
    <property type="entry name" value="probable E3 ubiquitin-protein ligase HERC3 isoform X1"/>
    <property type="match status" value="1"/>
</dbReference>
<accession>A0A091CTE8</accession>
<dbReference type="InterPro" id="IPR035983">
    <property type="entry name" value="Hect_E3_ubiquitin_ligase"/>
</dbReference>
<dbReference type="FunFam" id="2.130.10.30:FF:000018">
    <property type="entry name" value="probable E3 ubiquitin-protein ligase HERC3 isoform X1"/>
    <property type="match status" value="1"/>
</dbReference>
<feature type="repeat" description="RCC1" evidence="10">
    <location>
        <begin position="1"/>
        <end position="52"/>
    </location>
</feature>
<dbReference type="Pfam" id="PF00632">
    <property type="entry name" value="HECT"/>
    <property type="match status" value="2"/>
</dbReference>
<dbReference type="PROSITE" id="PS00626">
    <property type="entry name" value="RCC1_2"/>
    <property type="match status" value="3"/>
</dbReference>
<dbReference type="InterPro" id="IPR000569">
    <property type="entry name" value="HECT_dom"/>
</dbReference>
<keyword evidence="13" id="KW-1185">Reference proteome</keyword>
<dbReference type="FunFam" id="3.90.1750.10:FF:000010">
    <property type="entry name" value="probable E3 ubiquitin-protein ligase HERC4 isoform X1"/>
    <property type="match status" value="1"/>
</dbReference>
<dbReference type="Pfam" id="PF25390">
    <property type="entry name" value="WD40_RLD"/>
    <property type="match status" value="1"/>
</dbReference>
<feature type="active site" description="Glycyl thioester intermediate" evidence="9">
    <location>
        <position position="1159"/>
    </location>
</feature>
<comment type="catalytic activity">
    <reaction evidence="1">
        <text>S-ubiquitinyl-[E2 ubiquitin-conjugating enzyme]-L-cysteine + [acceptor protein]-L-lysine = [E2 ubiquitin-conjugating enzyme]-L-cysteine + N(6)-ubiquitinyl-[acceptor protein]-L-lysine.</text>
        <dbReference type="EC" id="2.3.2.26"/>
    </reaction>
</comment>
<gene>
    <name evidence="12" type="ORF">H920_17797</name>
</gene>
<dbReference type="PROSITE" id="PS50237">
    <property type="entry name" value="HECT"/>
    <property type="match status" value="1"/>
</dbReference>
<dbReference type="InterPro" id="IPR058923">
    <property type="entry name" value="RCC1-like_dom"/>
</dbReference>
<dbReference type="Gene3D" id="3.90.1750.10">
    <property type="entry name" value="Hect, E3 ligase catalytic domains"/>
    <property type="match status" value="2"/>
</dbReference>
<dbReference type="EMBL" id="KN124541">
    <property type="protein sequence ID" value="KFO20815.1"/>
    <property type="molecule type" value="Genomic_DNA"/>
</dbReference>
<name>A0A091CTE8_FUKDA</name>
<dbReference type="PROSITE" id="PS50012">
    <property type="entry name" value="RCC1_3"/>
    <property type="match status" value="7"/>
</dbReference>
<evidence type="ECO:0000256" key="3">
    <source>
        <dbReference type="ARBA" id="ARBA00004906"/>
    </source>
</evidence>
<dbReference type="eggNOG" id="KOG0941">
    <property type="taxonomic scope" value="Eukaryota"/>
</dbReference>
<evidence type="ECO:0000256" key="9">
    <source>
        <dbReference type="PROSITE-ProRule" id="PRU00104"/>
    </source>
</evidence>
<evidence type="ECO:0000259" key="11">
    <source>
        <dbReference type="PROSITE" id="PS50237"/>
    </source>
</evidence>
<dbReference type="Pfam" id="PF25524">
    <property type="entry name" value="RSLD_CPSF6"/>
    <property type="match status" value="1"/>
</dbReference>
<evidence type="ECO:0000256" key="4">
    <source>
        <dbReference type="ARBA" id="ARBA00012485"/>
    </source>
</evidence>
<evidence type="ECO:0000256" key="6">
    <source>
        <dbReference type="ARBA" id="ARBA00022679"/>
    </source>
</evidence>
<dbReference type="InterPro" id="IPR051709">
    <property type="entry name" value="Ub-ligase/GTPase-reg"/>
</dbReference>
<evidence type="ECO:0000256" key="7">
    <source>
        <dbReference type="ARBA" id="ARBA00022737"/>
    </source>
</evidence>
<dbReference type="STRING" id="885580.ENSFDAP00000021418"/>
<dbReference type="FunFam" id="3.30.2160.10:FF:000004">
    <property type="entry name" value="probable E3 ubiquitin-protein ligase HERC4 isoform X1"/>
    <property type="match status" value="1"/>
</dbReference>
<feature type="repeat" description="RCC1" evidence="10">
    <location>
        <begin position="209"/>
        <end position="260"/>
    </location>
</feature>
<evidence type="ECO:0000256" key="2">
    <source>
        <dbReference type="ARBA" id="ARBA00004496"/>
    </source>
</evidence>